<evidence type="ECO:0000256" key="6">
    <source>
        <dbReference type="ARBA" id="ARBA00022989"/>
    </source>
</evidence>
<keyword evidence="3" id="KW-1003">Cell membrane</keyword>
<dbReference type="Proteomes" id="UP000204391">
    <property type="component" value="Chromosome"/>
</dbReference>
<dbReference type="InterPro" id="IPR055348">
    <property type="entry name" value="DctQ"/>
</dbReference>
<sequence length="161" mass="18259">MKRLIKIEEAVIALGLLFVTVLLFVNIVLRYGFAANTTWAQEFIRYVMIWITFIGAGVCFRKGLHLGVDFLMDLLKGKAKKGLQIFVNLISIAFMLLLIKYGIDMVIFTKGTGQITPSLQVPIFYIYLAIPIGSALSVLHLIFNLIEIFQNKQTFPEKLEE</sequence>
<evidence type="ECO:0000259" key="10">
    <source>
        <dbReference type="Pfam" id="PF04290"/>
    </source>
</evidence>
<name>A0A221MEX4_9BACI</name>
<comment type="subcellular location">
    <subcellularLocation>
        <location evidence="1">Cell inner membrane</location>
        <topology evidence="1">Multi-pass membrane protein</topology>
    </subcellularLocation>
</comment>
<dbReference type="OrthoDB" id="2086825at2"/>
<evidence type="ECO:0000313" key="11">
    <source>
        <dbReference type="EMBL" id="ASN06207.1"/>
    </source>
</evidence>
<dbReference type="GO" id="GO:0015740">
    <property type="term" value="P:C4-dicarboxylate transport"/>
    <property type="evidence" value="ECO:0007669"/>
    <property type="project" value="TreeGrafter"/>
</dbReference>
<keyword evidence="6 9" id="KW-1133">Transmembrane helix</keyword>
<feature type="transmembrane region" description="Helical" evidence="9">
    <location>
        <begin position="85"/>
        <end position="103"/>
    </location>
</feature>
<feature type="domain" description="Tripartite ATP-independent periplasmic transporters DctQ component" evidence="10">
    <location>
        <begin position="20"/>
        <end position="150"/>
    </location>
</feature>
<accession>A0A221MEX4</accession>
<dbReference type="InterPro" id="IPR007387">
    <property type="entry name" value="TRAP_DctQ"/>
</dbReference>
<evidence type="ECO:0000313" key="12">
    <source>
        <dbReference type="Proteomes" id="UP000204391"/>
    </source>
</evidence>
<proteinExistence type="inferred from homology"/>
<evidence type="ECO:0000256" key="2">
    <source>
        <dbReference type="ARBA" id="ARBA00022448"/>
    </source>
</evidence>
<keyword evidence="2" id="KW-0813">Transport</keyword>
<feature type="transmembrane region" description="Helical" evidence="9">
    <location>
        <begin position="12"/>
        <end position="31"/>
    </location>
</feature>
<comment type="similarity">
    <text evidence="8">Belongs to the TRAP transporter small permease family.</text>
</comment>
<dbReference type="PANTHER" id="PTHR35011:SF2">
    <property type="entry name" value="2,3-DIKETO-L-GULONATE TRAP TRANSPORTER SMALL PERMEASE PROTEIN YIAM"/>
    <property type="match status" value="1"/>
</dbReference>
<evidence type="ECO:0000256" key="4">
    <source>
        <dbReference type="ARBA" id="ARBA00022519"/>
    </source>
</evidence>
<dbReference type="KEGG" id="vne:CFK40_14830"/>
<dbReference type="RefSeq" id="WP_089533142.1">
    <property type="nucleotide sequence ID" value="NZ_CP022437.1"/>
</dbReference>
<dbReference type="GO" id="GO:0022857">
    <property type="term" value="F:transmembrane transporter activity"/>
    <property type="evidence" value="ECO:0007669"/>
    <property type="project" value="TreeGrafter"/>
</dbReference>
<feature type="transmembrane region" description="Helical" evidence="9">
    <location>
        <begin position="43"/>
        <end position="64"/>
    </location>
</feature>
<gene>
    <name evidence="11" type="ORF">CFK40_14830</name>
</gene>
<evidence type="ECO:0000256" key="8">
    <source>
        <dbReference type="ARBA" id="ARBA00038436"/>
    </source>
</evidence>
<evidence type="ECO:0000256" key="5">
    <source>
        <dbReference type="ARBA" id="ARBA00022692"/>
    </source>
</evidence>
<dbReference type="Pfam" id="PF04290">
    <property type="entry name" value="DctQ"/>
    <property type="match status" value="1"/>
</dbReference>
<dbReference type="EMBL" id="CP022437">
    <property type="protein sequence ID" value="ASN06207.1"/>
    <property type="molecule type" value="Genomic_DNA"/>
</dbReference>
<evidence type="ECO:0000256" key="7">
    <source>
        <dbReference type="ARBA" id="ARBA00023136"/>
    </source>
</evidence>
<evidence type="ECO:0000256" key="3">
    <source>
        <dbReference type="ARBA" id="ARBA00022475"/>
    </source>
</evidence>
<keyword evidence="5 9" id="KW-0812">Transmembrane</keyword>
<feature type="transmembrane region" description="Helical" evidence="9">
    <location>
        <begin position="123"/>
        <end position="143"/>
    </location>
</feature>
<evidence type="ECO:0000256" key="1">
    <source>
        <dbReference type="ARBA" id="ARBA00004429"/>
    </source>
</evidence>
<keyword evidence="7 9" id="KW-0472">Membrane</keyword>
<organism evidence="11 12">
    <name type="scientific">Virgibacillus necropolis</name>
    <dbReference type="NCBI Taxonomy" id="163877"/>
    <lineage>
        <taxon>Bacteria</taxon>
        <taxon>Bacillati</taxon>
        <taxon>Bacillota</taxon>
        <taxon>Bacilli</taxon>
        <taxon>Bacillales</taxon>
        <taxon>Bacillaceae</taxon>
        <taxon>Virgibacillus</taxon>
    </lineage>
</organism>
<dbReference type="PANTHER" id="PTHR35011">
    <property type="entry name" value="2,3-DIKETO-L-GULONATE TRAP TRANSPORTER SMALL PERMEASE PROTEIN YIAM"/>
    <property type="match status" value="1"/>
</dbReference>
<protein>
    <submittedName>
        <fullName evidence="11">TRAP transporter permease DctQ</fullName>
    </submittedName>
</protein>
<dbReference type="GO" id="GO:0005886">
    <property type="term" value="C:plasma membrane"/>
    <property type="evidence" value="ECO:0007669"/>
    <property type="project" value="UniProtKB-SubCell"/>
</dbReference>
<keyword evidence="12" id="KW-1185">Reference proteome</keyword>
<evidence type="ECO:0000256" key="9">
    <source>
        <dbReference type="SAM" id="Phobius"/>
    </source>
</evidence>
<reference evidence="11 12" key="1">
    <citation type="journal article" date="2003" name="Int. J. Syst. Evol. Microbiol.">
        <title>Virgibacillus carmonensis sp. nov., Virgibacillus necropolis sp. nov. and Virgibacillus picturae sp. nov., three novel species isolated from deteriorated mural paintings, transfer of the species of the genus salibacillus to Virgibacillus, as Virgibacillus marismortui comb. nov. and Virgibacillus salexigens comb. nov., and emended description of the genus Virgibacillus.</title>
        <authorList>
            <person name="Heyrman J."/>
            <person name="Logan N.A."/>
            <person name="Busse H.J."/>
            <person name="Balcaen A."/>
            <person name="Lebbe L."/>
            <person name="Rodriguez-Diaz M."/>
            <person name="Swings J."/>
            <person name="De Vos P."/>
        </authorList>
    </citation>
    <scope>NUCLEOTIDE SEQUENCE [LARGE SCALE GENOMIC DNA]</scope>
    <source>
        <strain evidence="11 12">LMG 19488</strain>
    </source>
</reference>
<keyword evidence="4" id="KW-0997">Cell inner membrane</keyword>
<dbReference type="AlphaFoldDB" id="A0A221MEX4"/>